<sequence>MDHFRSFFSCFFGSSKVASQGDNTPPTSSNVKAKSKERNTKKSPPIPMTYFPIGTRFSRLGARQHKGTDGGASLIAPGCRLRLRHRCSHAGVPNCCVGAPNSSLLAILCLSSLSNLLMVSKPEPQAS</sequence>
<evidence type="ECO:0000256" key="1">
    <source>
        <dbReference type="SAM" id="MobiDB-lite"/>
    </source>
</evidence>
<name>A0A7J8SMF8_GOSDV</name>
<organism evidence="2 3">
    <name type="scientific">Gossypium davidsonii</name>
    <name type="common">Davidson's cotton</name>
    <name type="synonym">Gossypium klotzschianum subsp. davidsonii</name>
    <dbReference type="NCBI Taxonomy" id="34287"/>
    <lineage>
        <taxon>Eukaryota</taxon>
        <taxon>Viridiplantae</taxon>
        <taxon>Streptophyta</taxon>
        <taxon>Embryophyta</taxon>
        <taxon>Tracheophyta</taxon>
        <taxon>Spermatophyta</taxon>
        <taxon>Magnoliopsida</taxon>
        <taxon>eudicotyledons</taxon>
        <taxon>Gunneridae</taxon>
        <taxon>Pentapetalae</taxon>
        <taxon>rosids</taxon>
        <taxon>malvids</taxon>
        <taxon>Malvales</taxon>
        <taxon>Malvaceae</taxon>
        <taxon>Malvoideae</taxon>
        <taxon>Gossypium</taxon>
    </lineage>
</organism>
<dbReference type="Proteomes" id="UP000593561">
    <property type="component" value="Unassembled WGS sequence"/>
</dbReference>
<protein>
    <submittedName>
        <fullName evidence="2">Uncharacterized protein</fullName>
    </submittedName>
</protein>
<accession>A0A7J8SMF8</accession>
<dbReference type="EMBL" id="JABFAC010000010">
    <property type="protein sequence ID" value="MBA0627073.1"/>
    <property type="molecule type" value="Genomic_DNA"/>
</dbReference>
<reference evidence="2 3" key="1">
    <citation type="journal article" date="2019" name="Genome Biol. Evol.">
        <title>Insights into the evolution of the New World diploid cottons (Gossypium, subgenus Houzingenia) based on genome sequencing.</title>
        <authorList>
            <person name="Grover C.E."/>
            <person name="Arick M.A. 2nd"/>
            <person name="Thrash A."/>
            <person name="Conover J.L."/>
            <person name="Sanders W.S."/>
            <person name="Peterson D.G."/>
            <person name="Frelichowski J.E."/>
            <person name="Scheffler J.A."/>
            <person name="Scheffler B.E."/>
            <person name="Wendel J.F."/>
        </authorList>
    </citation>
    <scope>NUCLEOTIDE SEQUENCE [LARGE SCALE GENOMIC DNA]</scope>
    <source>
        <strain evidence="2">27</strain>
        <tissue evidence="2">Leaf</tissue>
    </source>
</reference>
<evidence type="ECO:0000313" key="2">
    <source>
        <dbReference type="EMBL" id="MBA0627073.1"/>
    </source>
</evidence>
<evidence type="ECO:0000313" key="3">
    <source>
        <dbReference type="Proteomes" id="UP000593561"/>
    </source>
</evidence>
<proteinExistence type="predicted"/>
<feature type="compositionally biased region" description="Polar residues" evidence="1">
    <location>
        <begin position="18"/>
        <end position="32"/>
    </location>
</feature>
<keyword evidence="3" id="KW-1185">Reference proteome</keyword>
<feature type="non-terminal residue" evidence="2">
    <location>
        <position position="127"/>
    </location>
</feature>
<comment type="caution">
    <text evidence="2">The sequence shown here is derived from an EMBL/GenBank/DDBJ whole genome shotgun (WGS) entry which is preliminary data.</text>
</comment>
<dbReference type="AlphaFoldDB" id="A0A7J8SMF8"/>
<gene>
    <name evidence="2" type="ORF">Godav_004626</name>
</gene>
<feature type="region of interest" description="Disordered" evidence="1">
    <location>
        <begin position="18"/>
        <end position="47"/>
    </location>
</feature>